<organism evidence="3 4">
    <name type="scientific">Paraconexibacter algicola</name>
    <dbReference type="NCBI Taxonomy" id="2133960"/>
    <lineage>
        <taxon>Bacteria</taxon>
        <taxon>Bacillati</taxon>
        <taxon>Actinomycetota</taxon>
        <taxon>Thermoleophilia</taxon>
        <taxon>Solirubrobacterales</taxon>
        <taxon>Paraconexibacteraceae</taxon>
        <taxon>Paraconexibacter</taxon>
    </lineage>
</organism>
<evidence type="ECO:0008006" key="5">
    <source>
        <dbReference type="Google" id="ProtNLM"/>
    </source>
</evidence>
<proteinExistence type="predicted"/>
<dbReference type="RefSeq" id="WP_107566967.1">
    <property type="nucleotide sequence ID" value="NZ_PYYB01000001.1"/>
</dbReference>
<dbReference type="Gene3D" id="3.20.20.80">
    <property type="entry name" value="Glycosidases"/>
    <property type="match status" value="1"/>
</dbReference>
<comment type="caution">
    <text evidence="3">The sequence shown here is derived from an EMBL/GenBank/DDBJ whole genome shotgun (WGS) entry which is preliminary data.</text>
</comment>
<name>A0A2T4UH46_9ACTN</name>
<feature type="signal peptide" evidence="2">
    <location>
        <begin position="1"/>
        <end position="23"/>
    </location>
</feature>
<evidence type="ECO:0000256" key="2">
    <source>
        <dbReference type="SAM" id="SignalP"/>
    </source>
</evidence>
<feature type="chain" id="PRO_5015743983" description="Asl1-like glycosyl hydrolase catalytic domain-containing protein" evidence="2">
    <location>
        <begin position="24"/>
        <end position="426"/>
    </location>
</feature>
<evidence type="ECO:0000313" key="4">
    <source>
        <dbReference type="Proteomes" id="UP000240739"/>
    </source>
</evidence>
<reference evidence="3 4" key="1">
    <citation type="submission" date="2018-03" db="EMBL/GenBank/DDBJ databases">
        <title>Aquarubrobacter algicola gen. nov., sp. nov., a novel actinobacterium isolated from shallow eutrophic lake during the end of cyanobacterial harmful algal blooms.</title>
        <authorList>
            <person name="Chun S.J."/>
        </authorList>
    </citation>
    <scope>NUCLEOTIDE SEQUENCE [LARGE SCALE GENOMIC DNA]</scope>
    <source>
        <strain evidence="3 4">Seoho-28</strain>
    </source>
</reference>
<accession>A0A2T4UH46</accession>
<protein>
    <recommendedName>
        <fullName evidence="5">Asl1-like glycosyl hydrolase catalytic domain-containing protein</fullName>
    </recommendedName>
</protein>
<evidence type="ECO:0000256" key="1">
    <source>
        <dbReference type="SAM" id="MobiDB-lite"/>
    </source>
</evidence>
<evidence type="ECO:0000313" key="3">
    <source>
        <dbReference type="EMBL" id="PTL58529.1"/>
    </source>
</evidence>
<dbReference type="OrthoDB" id="5378654at2"/>
<dbReference type="Proteomes" id="UP000240739">
    <property type="component" value="Unassembled WGS sequence"/>
</dbReference>
<dbReference type="InterPro" id="IPR017853">
    <property type="entry name" value="GH"/>
</dbReference>
<dbReference type="AlphaFoldDB" id="A0A2T4UH46"/>
<feature type="region of interest" description="Disordered" evidence="1">
    <location>
        <begin position="407"/>
        <end position="426"/>
    </location>
</feature>
<dbReference type="SUPFAM" id="SSF51445">
    <property type="entry name" value="(Trans)glycosidases"/>
    <property type="match status" value="1"/>
</dbReference>
<dbReference type="EMBL" id="PYYB01000001">
    <property type="protein sequence ID" value="PTL58529.1"/>
    <property type="molecule type" value="Genomic_DNA"/>
</dbReference>
<feature type="compositionally biased region" description="Basic and acidic residues" evidence="1">
    <location>
        <begin position="416"/>
        <end position="426"/>
    </location>
</feature>
<gene>
    <name evidence="3" type="ORF">C7Y72_02085</name>
</gene>
<keyword evidence="4" id="KW-1185">Reference proteome</keyword>
<sequence length="426" mass="46462">MRRPALLALLLALTLLPATPAAALTFGLSDQQVDSWKDPRLTALGLRQARLIVPWDAATSEPARVQAWLDATAAAGMTPHVAFQHLRSERCPSAPCSAPSRSRYRAAVTAFRSRFPQVTTFTTWNEANHRSQPVASSPETVAGYHEELRSVCPSCTIVAGDVLDSGGYVRWLQRFLDASPTPPQLWGLHNYGDVTYDTTTGTDAVLATVPGELWIEETGGIVTLRSSQNGRETLRTDETRAAASVERAFAIARARPRITRMYLYHWRGRTGDPFDSGLIRPDGSARPSYAVARRNLTPTPTTTPTVTPTAAGPAVPRMTVTWSRARPAQLVVRLACRATTGVCRGSARIALRTRARTGARAVTRVLATRRYATTASRRTATLRITVPAARRRAARRAATRVVRATVTPTAPTGTRTVRERSLARPR</sequence>
<keyword evidence="2" id="KW-0732">Signal</keyword>